<evidence type="ECO:0000313" key="8">
    <source>
        <dbReference type="Proteomes" id="UP000194127"/>
    </source>
</evidence>
<dbReference type="InterPro" id="IPR001547">
    <property type="entry name" value="Glyco_hydro_5"/>
</dbReference>
<dbReference type="EMBL" id="KZ110608">
    <property type="protein sequence ID" value="OSX57461.1"/>
    <property type="molecule type" value="Genomic_DNA"/>
</dbReference>
<sequence length="806" mass="90205">MISRTASDASFIFVRQDQDASQDLAASRLTESELLVDKSNVETPRAEVDRALAQPQSPAARPPAPKAAPSFAHDWSAAGTGGRLYTHGRHFVDAYGRVCNLRGVNLAGNCKTPTNHDHDTFPANHADVTFVGRPFPLEEAHEHFARLRRWGLTFIRFLVTWEAVEHAGPGIYDTEYLAYLRSILSLLPQFGLTAFVALHQDVWSRYTGGSGAPAWTLEAVGFDLHGLEEPGAAWLRGVRGGGHTEDERGLWPCGYQKLSAATMATCFWAGDAFAPKLRVRDARGADVSIQTFLQTAFLDMWEVVAKTVGDLEGVLGFEIMNEPHRGYAELQSMHQFDYNTDLHLGHVPTAFQSFTLGAGYPTEVGFWTRTFPMPTRLTGKAVLNTARQKAWRQDGPTGGRCLWEMHGVWGWDLKKNEGVVLRESYFKKHPMTGKTIDWYTDFFYPFVQRWAERVRSVSSPDKLVLVEPIPNEFCPSSWTPERQPPNVVYAPHWYDLNALFTKAFGDFTANVQGLSRGMFILKALYWGHQGARENFSLQIRNIVEAGYRSLGERPVVIGECGIPMDMNKGEAFQTDSWIWQTRMMDAMLTALDKSLVGFTLWNYNPDNEDHIGDDWNGENFSWFSRRRALTGDWLDLAQTSPTLDNGARIVRAFVRPYPAKTAGIPVRFDYEMNTGQFTFEWVIPGVDSAPPAEASVASPPLASHPALTSKDTQIFLPSLLAHSRKIVVQGLKPEDRYRYDEARQTLTITTADLVPGERHSVTVSLNPPLKDAFTVNSFWDDFGLHVVAATIVLASILIYVIMSMVS</sequence>
<evidence type="ECO:0000259" key="6">
    <source>
        <dbReference type="Pfam" id="PF18564"/>
    </source>
</evidence>
<evidence type="ECO:0000256" key="4">
    <source>
        <dbReference type="SAM" id="Phobius"/>
    </source>
</evidence>
<dbReference type="PANTHER" id="PTHR31308:SF5">
    <property type="entry name" value="ERGOSTERYL-BETA-GLUCOSIDASE"/>
    <property type="match status" value="1"/>
</dbReference>
<dbReference type="InterPro" id="IPR052066">
    <property type="entry name" value="Glycosphingolipid_Hydrolases"/>
</dbReference>
<dbReference type="STRING" id="670580.A0A1X6MLZ6"/>
<keyword evidence="4" id="KW-0812">Transmembrane</keyword>
<protein>
    <submittedName>
        <fullName evidence="7">Glycoside hydrolase family 5 protein</fullName>
    </submittedName>
</protein>
<organism evidence="7 8">
    <name type="scientific">Postia placenta MAD-698-R-SB12</name>
    <dbReference type="NCBI Taxonomy" id="670580"/>
    <lineage>
        <taxon>Eukaryota</taxon>
        <taxon>Fungi</taxon>
        <taxon>Dikarya</taxon>
        <taxon>Basidiomycota</taxon>
        <taxon>Agaricomycotina</taxon>
        <taxon>Agaricomycetes</taxon>
        <taxon>Polyporales</taxon>
        <taxon>Adustoporiaceae</taxon>
        <taxon>Rhodonia</taxon>
    </lineage>
</organism>
<dbReference type="SUPFAM" id="SSF51445">
    <property type="entry name" value="(Trans)glycosidases"/>
    <property type="match status" value="1"/>
</dbReference>
<name>A0A1X6MLZ6_9APHY</name>
<feature type="transmembrane region" description="Helical" evidence="4">
    <location>
        <begin position="782"/>
        <end position="802"/>
    </location>
</feature>
<reference evidence="7 8" key="1">
    <citation type="submission" date="2017-04" db="EMBL/GenBank/DDBJ databases">
        <title>Genome Sequence of the Model Brown-Rot Fungus Postia placenta SB12.</title>
        <authorList>
            <consortium name="DOE Joint Genome Institute"/>
            <person name="Gaskell J."/>
            <person name="Kersten P."/>
            <person name="Larrondo L.F."/>
            <person name="Canessa P."/>
            <person name="Martinez D."/>
            <person name="Hibbett D."/>
            <person name="Schmoll M."/>
            <person name="Kubicek C.P."/>
            <person name="Martinez A.T."/>
            <person name="Yadav J."/>
            <person name="Master E."/>
            <person name="Magnuson J.K."/>
            <person name="James T."/>
            <person name="Yaver D."/>
            <person name="Berka R."/>
            <person name="Labutti K."/>
            <person name="Lipzen A."/>
            <person name="Aerts A."/>
            <person name="Barry K."/>
            <person name="Henrissat B."/>
            <person name="Blanchette R."/>
            <person name="Grigoriev I."/>
            <person name="Cullen D."/>
        </authorList>
    </citation>
    <scope>NUCLEOTIDE SEQUENCE [LARGE SCALE GENOMIC DNA]</scope>
    <source>
        <strain evidence="7 8">MAD-698-R-SB12</strain>
    </source>
</reference>
<dbReference type="Pfam" id="PF00150">
    <property type="entry name" value="Cellulase"/>
    <property type="match status" value="1"/>
</dbReference>
<dbReference type="GeneID" id="36334139"/>
<dbReference type="InterPro" id="IPR018087">
    <property type="entry name" value="Glyco_hydro_5_CS"/>
</dbReference>
<keyword evidence="4" id="KW-0472">Membrane</keyword>
<keyword evidence="2 7" id="KW-0378">Hydrolase</keyword>
<dbReference type="GO" id="GO:0050295">
    <property type="term" value="F:steryl-beta-glucosidase activity"/>
    <property type="evidence" value="ECO:0007669"/>
    <property type="project" value="TreeGrafter"/>
</dbReference>
<proteinExistence type="inferred from homology"/>
<dbReference type="GO" id="GO:1904462">
    <property type="term" value="P:ergosteryl 3-beta-D-glucoside catabolic process"/>
    <property type="evidence" value="ECO:0007669"/>
    <property type="project" value="TreeGrafter"/>
</dbReference>
<feature type="domain" description="Glycoside hydrolase family 5 C-terminal" evidence="6">
    <location>
        <begin position="655"/>
        <end position="763"/>
    </location>
</feature>
<dbReference type="OrthoDB" id="9971853at2759"/>
<dbReference type="Proteomes" id="UP000194127">
    <property type="component" value="Unassembled WGS sequence"/>
</dbReference>
<evidence type="ECO:0000256" key="3">
    <source>
        <dbReference type="ARBA" id="ARBA00023295"/>
    </source>
</evidence>
<keyword evidence="8" id="KW-1185">Reference proteome</keyword>
<accession>A0A1X6MLZ6</accession>
<dbReference type="PROSITE" id="PS00659">
    <property type="entry name" value="GLYCOSYL_HYDROL_F5"/>
    <property type="match status" value="1"/>
</dbReference>
<dbReference type="Pfam" id="PF18564">
    <property type="entry name" value="Glyco_hydro_5_C"/>
    <property type="match status" value="1"/>
</dbReference>
<evidence type="ECO:0000259" key="5">
    <source>
        <dbReference type="Pfam" id="PF00150"/>
    </source>
</evidence>
<keyword evidence="3" id="KW-0326">Glycosidase</keyword>
<dbReference type="InterPro" id="IPR041036">
    <property type="entry name" value="GH5_C"/>
</dbReference>
<dbReference type="AlphaFoldDB" id="A0A1X6MLZ6"/>
<dbReference type="PANTHER" id="PTHR31308">
    <property type="match status" value="1"/>
</dbReference>
<keyword evidence="4" id="KW-1133">Transmembrane helix</keyword>
<evidence type="ECO:0000256" key="1">
    <source>
        <dbReference type="ARBA" id="ARBA00005641"/>
    </source>
</evidence>
<evidence type="ECO:0000256" key="2">
    <source>
        <dbReference type="ARBA" id="ARBA00022801"/>
    </source>
</evidence>
<gene>
    <name evidence="7" type="ORF">POSPLADRAFT_1185941</name>
</gene>
<dbReference type="InterPro" id="IPR013780">
    <property type="entry name" value="Glyco_hydro_b"/>
</dbReference>
<dbReference type="RefSeq" id="XP_024334255.1">
    <property type="nucleotide sequence ID" value="XM_024489190.1"/>
</dbReference>
<dbReference type="GO" id="GO:0000272">
    <property type="term" value="P:polysaccharide catabolic process"/>
    <property type="evidence" value="ECO:0007669"/>
    <property type="project" value="InterPro"/>
</dbReference>
<comment type="similarity">
    <text evidence="1">Belongs to the glycosyl hydrolase 5 (cellulase A) family.</text>
</comment>
<dbReference type="InterPro" id="IPR017853">
    <property type="entry name" value="GH"/>
</dbReference>
<feature type="domain" description="Glycoside hydrolase family 5" evidence="5">
    <location>
        <begin position="131"/>
        <end position="325"/>
    </location>
</feature>
<dbReference type="Gene3D" id="2.60.40.1180">
    <property type="entry name" value="Golgi alpha-mannosidase II"/>
    <property type="match status" value="1"/>
</dbReference>
<dbReference type="Gene3D" id="3.20.20.80">
    <property type="entry name" value="Glycosidases"/>
    <property type="match status" value="2"/>
</dbReference>
<evidence type="ECO:0000313" key="7">
    <source>
        <dbReference type="EMBL" id="OSX57461.1"/>
    </source>
</evidence>